<dbReference type="Proteomes" id="UP000236893">
    <property type="component" value="Unassembled WGS sequence"/>
</dbReference>
<proteinExistence type="predicted"/>
<organism evidence="1 2">
    <name type="scientific">Solitalea longa</name>
    <dbReference type="NCBI Taxonomy" id="2079460"/>
    <lineage>
        <taxon>Bacteria</taxon>
        <taxon>Pseudomonadati</taxon>
        <taxon>Bacteroidota</taxon>
        <taxon>Sphingobacteriia</taxon>
        <taxon>Sphingobacteriales</taxon>
        <taxon>Sphingobacteriaceae</taxon>
        <taxon>Solitalea</taxon>
    </lineage>
</organism>
<name>A0A2S4ZXA5_9SPHI</name>
<reference evidence="1 2" key="1">
    <citation type="submission" date="2018-01" db="EMBL/GenBank/DDBJ databases">
        <authorList>
            <person name="Gaut B.S."/>
            <person name="Morton B.R."/>
            <person name="Clegg M.T."/>
            <person name="Duvall M.R."/>
        </authorList>
    </citation>
    <scope>NUCLEOTIDE SEQUENCE [LARGE SCALE GENOMIC DNA]</scope>
    <source>
        <strain evidence="1 2">HR-AV</strain>
    </source>
</reference>
<dbReference type="AlphaFoldDB" id="A0A2S4ZXA5"/>
<dbReference type="OrthoDB" id="9793552at2"/>
<keyword evidence="2" id="KW-1185">Reference proteome</keyword>
<dbReference type="SUPFAM" id="SSF55961">
    <property type="entry name" value="Bet v1-like"/>
    <property type="match status" value="1"/>
</dbReference>
<dbReference type="InterPro" id="IPR023393">
    <property type="entry name" value="START-like_dom_sf"/>
</dbReference>
<dbReference type="Gene3D" id="3.30.530.20">
    <property type="match status" value="1"/>
</dbReference>
<protein>
    <recommendedName>
        <fullName evidence="3">Cell division inhibitor</fullName>
    </recommendedName>
</protein>
<evidence type="ECO:0008006" key="3">
    <source>
        <dbReference type="Google" id="ProtNLM"/>
    </source>
</evidence>
<evidence type="ECO:0000313" key="2">
    <source>
        <dbReference type="Proteomes" id="UP000236893"/>
    </source>
</evidence>
<comment type="caution">
    <text evidence="1">The sequence shown here is derived from an EMBL/GenBank/DDBJ whole genome shotgun (WGS) entry which is preliminary data.</text>
</comment>
<accession>A0A2S4ZXA5</accession>
<dbReference type="CDD" id="cd07820">
    <property type="entry name" value="SRPBCC_3"/>
    <property type="match status" value="1"/>
</dbReference>
<gene>
    <name evidence="1" type="ORF">C3K47_17195</name>
</gene>
<dbReference type="EMBL" id="PQVF01000015">
    <property type="protein sequence ID" value="POY34994.1"/>
    <property type="molecule type" value="Genomic_DNA"/>
</dbReference>
<sequence>MKFQLYREQQQSCDIQTAWKFFSNPFNLSKITPRDMGFVVLSKFVDEEIYEGMEIDYTVSPFLGIALKWKTRITQVEFQKSFTDFQEKGPYKYWNHRHEFIPNEKGVLMKDTVDYELPFGFLGTLGHQVLVKNRLEKIFNYRFNVLEKIFREAKQEL</sequence>
<evidence type="ECO:0000313" key="1">
    <source>
        <dbReference type="EMBL" id="POY34994.1"/>
    </source>
</evidence>
<dbReference type="RefSeq" id="WP_103790406.1">
    <property type="nucleotide sequence ID" value="NZ_PQVF01000015.1"/>
</dbReference>